<evidence type="ECO:0000256" key="11">
    <source>
        <dbReference type="SAM" id="Phobius"/>
    </source>
</evidence>
<comment type="subcellular location">
    <subcellularLocation>
        <location evidence="1">Membrane</location>
        <topology evidence="1">Multi-pass membrane protein</topology>
    </subcellularLocation>
</comment>
<comment type="similarity">
    <text evidence="10">Belongs to the NhaD Na(+)/H(+) (TC 2.A.62) antiporter family.</text>
</comment>
<evidence type="ECO:0000256" key="2">
    <source>
        <dbReference type="ARBA" id="ARBA00022448"/>
    </source>
</evidence>
<evidence type="ECO:0000256" key="1">
    <source>
        <dbReference type="ARBA" id="ARBA00004141"/>
    </source>
</evidence>
<evidence type="ECO:0000256" key="10">
    <source>
        <dbReference type="ARBA" id="ARBA00025753"/>
    </source>
</evidence>
<evidence type="ECO:0000256" key="3">
    <source>
        <dbReference type="ARBA" id="ARBA00022449"/>
    </source>
</evidence>
<proteinExistence type="inferred from homology"/>
<keyword evidence="7" id="KW-0406">Ion transport</keyword>
<reference evidence="13" key="1">
    <citation type="journal article" date="2014" name="Front. Microbiol.">
        <title>High frequency of phylogenetically diverse reductive dehalogenase-homologous genes in deep subseafloor sedimentary metagenomes.</title>
        <authorList>
            <person name="Kawai M."/>
            <person name="Futagami T."/>
            <person name="Toyoda A."/>
            <person name="Takaki Y."/>
            <person name="Nishi S."/>
            <person name="Hori S."/>
            <person name="Arai W."/>
            <person name="Tsubouchi T."/>
            <person name="Morono Y."/>
            <person name="Uchiyama I."/>
            <person name="Ito T."/>
            <person name="Fujiyama A."/>
            <person name="Inagaki F."/>
            <person name="Takami H."/>
        </authorList>
    </citation>
    <scope>NUCLEOTIDE SEQUENCE</scope>
    <source>
        <strain evidence="13">Expedition CK06-06</strain>
    </source>
</reference>
<sequence>TLLFFYGVILCVGGLATLGYLEYLSTIMYGSWGEYLSAAHTATPANIAVGVLSAIIDNIPVMYAVLTMNPSMSEGQWLLVTLTAGIGGSLLSIGSAAGVALMGQAKGHYTFMGHLKWSWTIAVGYVAAIGAHLWLNSHLF</sequence>
<evidence type="ECO:0000256" key="9">
    <source>
        <dbReference type="ARBA" id="ARBA00023201"/>
    </source>
</evidence>
<dbReference type="PANTHER" id="PTHR43269:SF2">
    <property type="entry name" value="SODIUM_PROTON ANTIPORTER 1-RELATED"/>
    <property type="match status" value="1"/>
</dbReference>
<dbReference type="GO" id="GO:0016020">
    <property type="term" value="C:membrane"/>
    <property type="evidence" value="ECO:0007669"/>
    <property type="project" value="UniProtKB-SubCell"/>
</dbReference>
<dbReference type="InterPro" id="IPR004680">
    <property type="entry name" value="Cit_transptr-like_dom"/>
</dbReference>
<dbReference type="GO" id="GO:0006814">
    <property type="term" value="P:sodium ion transport"/>
    <property type="evidence" value="ECO:0007669"/>
    <property type="project" value="UniProtKB-KW"/>
</dbReference>
<keyword evidence="4 11" id="KW-0812">Transmembrane</keyword>
<keyword evidence="8 11" id="KW-0472">Membrane</keyword>
<evidence type="ECO:0000259" key="12">
    <source>
        <dbReference type="Pfam" id="PF03600"/>
    </source>
</evidence>
<dbReference type="PANTHER" id="PTHR43269">
    <property type="entry name" value="SODIUM/PROTON ANTIPORTER 1-RELATED"/>
    <property type="match status" value="1"/>
</dbReference>
<feature type="non-terminal residue" evidence="13">
    <location>
        <position position="1"/>
    </location>
</feature>
<keyword evidence="2" id="KW-0813">Transport</keyword>
<organism evidence="13">
    <name type="scientific">marine sediment metagenome</name>
    <dbReference type="NCBI Taxonomy" id="412755"/>
    <lineage>
        <taxon>unclassified sequences</taxon>
        <taxon>metagenomes</taxon>
        <taxon>ecological metagenomes</taxon>
    </lineage>
</organism>
<evidence type="ECO:0000256" key="8">
    <source>
        <dbReference type="ARBA" id="ARBA00023136"/>
    </source>
</evidence>
<dbReference type="AlphaFoldDB" id="X1W1L3"/>
<dbReference type="GO" id="GO:0015297">
    <property type="term" value="F:antiporter activity"/>
    <property type="evidence" value="ECO:0007669"/>
    <property type="project" value="UniProtKB-KW"/>
</dbReference>
<keyword evidence="5 11" id="KW-1133">Transmembrane helix</keyword>
<feature type="domain" description="Citrate transporter-like" evidence="12">
    <location>
        <begin position="1"/>
        <end position="85"/>
    </location>
</feature>
<dbReference type="EMBL" id="BARW01038350">
    <property type="protein sequence ID" value="GAJ22155.1"/>
    <property type="molecule type" value="Genomic_DNA"/>
</dbReference>
<evidence type="ECO:0000256" key="7">
    <source>
        <dbReference type="ARBA" id="ARBA00023065"/>
    </source>
</evidence>
<accession>X1W1L3</accession>
<evidence type="ECO:0000256" key="5">
    <source>
        <dbReference type="ARBA" id="ARBA00022989"/>
    </source>
</evidence>
<protein>
    <recommendedName>
        <fullName evidence="12">Citrate transporter-like domain-containing protein</fullName>
    </recommendedName>
</protein>
<evidence type="ECO:0000256" key="4">
    <source>
        <dbReference type="ARBA" id="ARBA00022692"/>
    </source>
</evidence>
<feature type="transmembrane region" description="Helical" evidence="11">
    <location>
        <begin position="115"/>
        <end position="135"/>
    </location>
</feature>
<feature type="transmembrane region" description="Helical" evidence="11">
    <location>
        <begin position="77"/>
        <end position="103"/>
    </location>
</feature>
<feature type="transmembrane region" description="Helical" evidence="11">
    <location>
        <begin position="45"/>
        <end position="65"/>
    </location>
</feature>
<keyword evidence="3" id="KW-0050">Antiport</keyword>
<dbReference type="Pfam" id="PF03600">
    <property type="entry name" value="CitMHS"/>
    <property type="match status" value="1"/>
</dbReference>
<evidence type="ECO:0000256" key="6">
    <source>
        <dbReference type="ARBA" id="ARBA00023053"/>
    </source>
</evidence>
<name>X1W1L3_9ZZZZ</name>
<keyword evidence="6" id="KW-0915">Sodium</keyword>
<comment type="caution">
    <text evidence="13">The sequence shown here is derived from an EMBL/GenBank/DDBJ whole genome shotgun (WGS) entry which is preliminary data.</text>
</comment>
<keyword evidence="9" id="KW-0739">Sodium transport</keyword>
<evidence type="ECO:0000313" key="13">
    <source>
        <dbReference type="EMBL" id="GAJ22155.1"/>
    </source>
</evidence>
<gene>
    <name evidence="13" type="ORF">S12H4_58891</name>
</gene>
<feature type="transmembrane region" description="Helical" evidence="11">
    <location>
        <begin position="6"/>
        <end position="24"/>
    </location>
</feature>
<dbReference type="NCBIfam" id="NF038006">
    <property type="entry name" value="NhaD_1"/>
    <property type="match status" value="1"/>
</dbReference>
<dbReference type="InterPro" id="IPR045016">
    <property type="entry name" value="NhaD-like"/>
</dbReference>